<sequence>MKDKYNASSPGQYLLSHLLYRPRLPDPELKEERWWSRVLLDDEEAAAWAALRAAFGEDPEEARTVKKPRVEPTTENSPRKAPPKRSDSTDDWLQGEVDRLVGEIQRLAKQPLPTELLNAVWKLPLEQQHDVLLGTRELLHGNCVNSTGRVWHFLATEVRDRGVELPSFSSIPRGHRADPFVGMSALWISRGEERWLQDIGRLAKYQDQKEDIQRTLYADVSLTFDTSCPTKTTFFSETAWTVQVGLLQVGSWADWMIRGPVILGRPASTCIDPGQ</sequence>
<dbReference type="EMBL" id="CAXAMN010017780">
    <property type="protein sequence ID" value="CAK9051199.1"/>
    <property type="molecule type" value="Genomic_DNA"/>
</dbReference>
<feature type="compositionally biased region" description="Basic and acidic residues" evidence="1">
    <location>
        <begin position="61"/>
        <end position="72"/>
    </location>
</feature>
<comment type="caution">
    <text evidence="2">The sequence shown here is derived from an EMBL/GenBank/DDBJ whole genome shotgun (WGS) entry which is preliminary data.</text>
</comment>
<evidence type="ECO:0000256" key="1">
    <source>
        <dbReference type="SAM" id="MobiDB-lite"/>
    </source>
</evidence>
<accession>A0ABP0MKF3</accession>
<evidence type="ECO:0000313" key="3">
    <source>
        <dbReference type="Proteomes" id="UP001642484"/>
    </source>
</evidence>
<evidence type="ECO:0000313" key="2">
    <source>
        <dbReference type="EMBL" id="CAK9051199.1"/>
    </source>
</evidence>
<feature type="region of interest" description="Disordered" evidence="1">
    <location>
        <begin position="59"/>
        <end position="91"/>
    </location>
</feature>
<reference evidence="2 3" key="1">
    <citation type="submission" date="2024-02" db="EMBL/GenBank/DDBJ databases">
        <authorList>
            <person name="Chen Y."/>
            <person name="Shah S."/>
            <person name="Dougan E. K."/>
            <person name="Thang M."/>
            <person name="Chan C."/>
        </authorList>
    </citation>
    <scope>NUCLEOTIDE SEQUENCE [LARGE SCALE GENOMIC DNA]</scope>
</reference>
<protein>
    <submittedName>
        <fullName evidence="2">Uncharacterized protein</fullName>
    </submittedName>
</protein>
<keyword evidence="3" id="KW-1185">Reference proteome</keyword>
<dbReference type="Proteomes" id="UP001642484">
    <property type="component" value="Unassembled WGS sequence"/>
</dbReference>
<organism evidence="2 3">
    <name type="scientific">Durusdinium trenchii</name>
    <dbReference type="NCBI Taxonomy" id="1381693"/>
    <lineage>
        <taxon>Eukaryota</taxon>
        <taxon>Sar</taxon>
        <taxon>Alveolata</taxon>
        <taxon>Dinophyceae</taxon>
        <taxon>Suessiales</taxon>
        <taxon>Symbiodiniaceae</taxon>
        <taxon>Durusdinium</taxon>
    </lineage>
</organism>
<gene>
    <name evidence="2" type="ORF">CCMP2556_LOCUS26029</name>
</gene>
<proteinExistence type="predicted"/>
<name>A0ABP0MKF3_9DINO</name>